<feature type="non-terminal residue" evidence="1">
    <location>
        <position position="1"/>
    </location>
</feature>
<name>A0A0S3RIR4_PHAAN</name>
<evidence type="ECO:0000313" key="2">
    <source>
        <dbReference type="Proteomes" id="UP000291084"/>
    </source>
</evidence>
<accession>A0A0S3RIR4</accession>
<dbReference type="EMBL" id="AP015035">
    <property type="protein sequence ID" value="BAT80385.1"/>
    <property type="molecule type" value="Genomic_DNA"/>
</dbReference>
<organism evidence="1 2">
    <name type="scientific">Vigna angularis var. angularis</name>
    <dbReference type="NCBI Taxonomy" id="157739"/>
    <lineage>
        <taxon>Eukaryota</taxon>
        <taxon>Viridiplantae</taxon>
        <taxon>Streptophyta</taxon>
        <taxon>Embryophyta</taxon>
        <taxon>Tracheophyta</taxon>
        <taxon>Spermatophyta</taxon>
        <taxon>Magnoliopsida</taxon>
        <taxon>eudicotyledons</taxon>
        <taxon>Gunneridae</taxon>
        <taxon>Pentapetalae</taxon>
        <taxon>rosids</taxon>
        <taxon>fabids</taxon>
        <taxon>Fabales</taxon>
        <taxon>Fabaceae</taxon>
        <taxon>Papilionoideae</taxon>
        <taxon>50 kb inversion clade</taxon>
        <taxon>NPAAA clade</taxon>
        <taxon>indigoferoid/millettioid clade</taxon>
        <taxon>Phaseoleae</taxon>
        <taxon>Vigna</taxon>
    </lineage>
</organism>
<dbReference type="AlphaFoldDB" id="A0A0S3RIR4"/>
<gene>
    <name evidence="1" type="primary">Vigan.02G339400</name>
    <name evidence="1" type="ORF">VIGAN_02339400</name>
</gene>
<sequence length="202" mass="23089">WKYNLSKGKVGKSKCRKPYSPVQFQNRNQLGKVSFRVLDVCFFCLNQEFQRWKRFLFLFLCFNCNVERFLPFSYSEVWLGIAGTRDDSGSDGAATVWRWRDQAAFVVVCDSALNILLLFPFPSFLALIRVVREGVSSVFFFWFSSGCREEDAKSADHTQRSSLATAMPLQLRGFLRLWQGFSFGVFEFSVLACGPRIGGGGF</sequence>
<dbReference type="Proteomes" id="UP000291084">
    <property type="component" value="Chromosome 2"/>
</dbReference>
<protein>
    <submittedName>
        <fullName evidence="1">Uncharacterized protein</fullName>
    </submittedName>
</protein>
<proteinExistence type="predicted"/>
<reference evidence="1 2" key="1">
    <citation type="journal article" date="2015" name="Sci. Rep.">
        <title>The power of single molecule real-time sequencing technology in the de novo assembly of a eukaryotic genome.</title>
        <authorList>
            <person name="Sakai H."/>
            <person name="Naito K."/>
            <person name="Ogiso-Tanaka E."/>
            <person name="Takahashi Y."/>
            <person name="Iseki K."/>
            <person name="Muto C."/>
            <person name="Satou K."/>
            <person name="Teruya K."/>
            <person name="Shiroma A."/>
            <person name="Shimoji M."/>
            <person name="Hirano T."/>
            <person name="Itoh T."/>
            <person name="Kaga A."/>
            <person name="Tomooka N."/>
        </authorList>
    </citation>
    <scope>NUCLEOTIDE SEQUENCE [LARGE SCALE GENOMIC DNA]</scope>
    <source>
        <strain evidence="2">cv. Shumari</strain>
    </source>
</reference>
<keyword evidence="2" id="KW-1185">Reference proteome</keyword>
<evidence type="ECO:0000313" key="1">
    <source>
        <dbReference type="EMBL" id="BAT80385.1"/>
    </source>
</evidence>